<evidence type="ECO:0000313" key="2">
    <source>
        <dbReference type="EMBL" id="GIH93595.1"/>
    </source>
</evidence>
<gene>
    <name evidence="2" type="ORF">Psi01_42250</name>
</gene>
<comment type="caution">
    <text evidence="2">The sequence shown here is derived from an EMBL/GenBank/DDBJ whole genome shotgun (WGS) entry which is preliminary data.</text>
</comment>
<reference evidence="2 3" key="1">
    <citation type="submission" date="2021-01" db="EMBL/GenBank/DDBJ databases">
        <title>Whole genome shotgun sequence of Planobispora siamensis NBRC 107568.</title>
        <authorList>
            <person name="Komaki H."/>
            <person name="Tamura T."/>
        </authorList>
    </citation>
    <scope>NUCLEOTIDE SEQUENCE [LARGE SCALE GENOMIC DNA]</scope>
    <source>
        <strain evidence="2 3">NBRC 107568</strain>
    </source>
</reference>
<feature type="domain" description="DUF7824" evidence="1">
    <location>
        <begin position="643"/>
        <end position="718"/>
    </location>
</feature>
<keyword evidence="3" id="KW-1185">Reference proteome</keyword>
<dbReference type="InterPro" id="IPR056726">
    <property type="entry name" value="DUF7824"/>
</dbReference>
<dbReference type="RefSeq" id="WP_204065752.1">
    <property type="nucleotide sequence ID" value="NZ_BOOJ01000033.1"/>
</dbReference>
<dbReference type="EMBL" id="BOOJ01000033">
    <property type="protein sequence ID" value="GIH93595.1"/>
    <property type="molecule type" value="Genomic_DNA"/>
</dbReference>
<evidence type="ECO:0000259" key="1">
    <source>
        <dbReference type="Pfam" id="PF25148"/>
    </source>
</evidence>
<accession>A0A8J3SJK9</accession>
<dbReference type="AlphaFoldDB" id="A0A8J3SJK9"/>
<protein>
    <recommendedName>
        <fullName evidence="1">DUF7824 domain-containing protein</fullName>
    </recommendedName>
</protein>
<evidence type="ECO:0000313" key="3">
    <source>
        <dbReference type="Proteomes" id="UP000619788"/>
    </source>
</evidence>
<organism evidence="2 3">
    <name type="scientific">Planobispora siamensis</name>
    <dbReference type="NCBI Taxonomy" id="936338"/>
    <lineage>
        <taxon>Bacteria</taxon>
        <taxon>Bacillati</taxon>
        <taxon>Actinomycetota</taxon>
        <taxon>Actinomycetes</taxon>
        <taxon>Streptosporangiales</taxon>
        <taxon>Streptosporangiaceae</taxon>
        <taxon>Planobispora</taxon>
    </lineage>
</organism>
<dbReference type="Proteomes" id="UP000619788">
    <property type="component" value="Unassembled WGS sequence"/>
</dbReference>
<name>A0A8J3SJK9_9ACTN</name>
<proteinExistence type="predicted"/>
<dbReference type="Pfam" id="PF25148">
    <property type="entry name" value="DUF7824"/>
    <property type="match status" value="1"/>
</dbReference>
<sequence length="1047" mass="113667">MSVWEEVRALIDAGDADKVATRVAELGKAERREVARALPGHIDAAREAAHHAAEEKQLRLRVERVEAMNMGQAEFDRYAAERGLPREGRYRWAGNLHHDWLDGSGPDTYFAERDSWIDPMRAAGAGTIEGVAAVVSWLNRRDFGRWRSPADAPGPVARAVASRPAEWRADLAVRLALKVRVVRGQVEWHGDPVDRHLPLALELFRQLGAAPPEHDPLVVGWVTMTPDADRLREDPLLDVLVPRIFQAEGVGRALREERADPPAPDSWLGVLTALAAQGRISRETLLDGCTGRFLRGGDAVDLRFFARLHELLEPSEVEVAARARDYLRLLPVAPGPVAEPALRHLRRLGTGPVEPGAEAAGVVGAPDRDRGAEALDPADVAEALEGLLFRAESGLVRDGLAWLEEWLKADPERADDLTPALASALGHQARAVQDRAVRLAVKHAAAFTPLGAQTLREATGQLPPDLHNRMAAVFGGELQEEPAPEPEPEEILEPREIPRLPSAAAFPPVPETPQAVAALYGKNDWAAAELFLAGFVRHAARDRTGLRDALAAHRTPIVDRRLWWYPEEWAAALAAELVQPGVGYVPEGSAFPDEPREAGSPDDSWGSALLYGAVRFLNGISQAAGFPSLSAPARPAPEHIPEAREASAPHRFILHRYAEILTALREGTLPPLLLATPTLDTGHLDPAELVARLAELEEAGAEPLPSDLLQALLRLPRTIDPAVTARAAALTSAAGREAARWLAGEGLPDPEVTVRWFCAPGQESSWWQGNAAPEWWTGGERPAGHWLDEREPDGELKRWQAMAVVSITPAGPAADGSGTLGRALDTLLAELLASPIPIAEEAYGYYGKCEDWWPGVLPSHREVLAAHLVPIRFWYYRGTGSLHWRLTDLATLQGPAGQAMALLLAERLAGGVSVHPLRALQHLAATGALPAAHLGAELGQWVRRSWATIENVQAVLEDTVRQGAVRDAWTMTAAILPAVLPARGERPRKVLLEFLTFARRLAGWAGARGEIPEVTAVAARRGDNRLLQECRRLRDLLASTGEAGEKP</sequence>